<dbReference type="Proteomes" id="UP000058857">
    <property type="component" value="Chromosome 1"/>
</dbReference>
<evidence type="ECO:0000313" key="2">
    <source>
        <dbReference type="Proteomes" id="UP000058857"/>
    </source>
</evidence>
<gene>
    <name evidence="1" type="ORF">LBBP_03089</name>
</gene>
<reference evidence="1 2" key="1">
    <citation type="journal article" date="2015" name="PLoS Negl. Trop. Dis.">
        <title>Distribution of Plasmids in Distinct Leptospira Pathogenic Species.</title>
        <authorList>
            <person name="Wang Y."/>
            <person name="Zhuang X."/>
            <person name="Zhong Y."/>
            <person name="Zhang C."/>
            <person name="Zhang Y."/>
            <person name="Zeng L."/>
            <person name="Zhu Y."/>
            <person name="He P."/>
            <person name="Dong K."/>
            <person name="Pal U."/>
            <person name="Guo X."/>
            <person name="Qin J."/>
        </authorList>
    </citation>
    <scope>NUCLEOTIDE SEQUENCE [LARGE SCALE GENOMIC DNA]</scope>
    <source>
        <strain evidence="1 2">56604</strain>
    </source>
</reference>
<dbReference type="EMBL" id="CP012029">
    <property type="protein sequence ID" value="ALO27294.1"/>
    <property type="molecule type" value="Genomic_DNA"/>
</dbReference>
<name>A0A0S2IUG2_LEPBO</name>
<sequence length="57" mass="6523">MGKSFFIMKENDELVVIKGNHFYDCVCVNENSIMKEGALDDFNFVSRFHSASLFNPS</sequence>
<evidence type="ECO:0000313" key="1">
    <source>
        <dbReference type="EMBL" id="ALO27294.1"/>
    </source>
</evidence>
<organism evidence="1">
    <name type="scientific">Leptospira borgpetersenii serovar Ballum</name>
    <dbReference type="NCBI Taxonomy" id="280505"/>
    <lineage>
        <taxon>Bacteria</taxon>
        <taxon>Pseudomonadati</taxon>
        <taxon>Spirochaetota</taxon>
        <taxon>Spirochaetia</taxon>
        <taxon>Leptospirales</taxon>
        <taxon>Leptospiraceae</taxon>
        <taxon>Leptospira</taxon>
    </lineage>
</organism>
<proteinExistence type="predicted"/>
<protein>
    <submittedName>
        <fullName evidence="1">Uncharacterized protein</fullName>
    </submittedName>
</protein>
<accession>A0A0S2IUG2</accession>
<dbReference type="AlphaFoldDB" id="A0A0S2IUG2"/>